<dbReference type="EMBL" id="QGTR01000003">
    <property type="protein sequence ID" value="PWV99926.1"/>
    <property type="molecule type" value="Genomic_DNA"/>
</dbReference>
<dbReference type="Gene3D" id="3.20.20.120">
    <property type="entry name" value="Enolase-like C-terminal domain"/>
    <property type="match status" value="1"/>
</dbReference>
<dbReference type="InterPro" id="IPR013342">
    <property type="entry name" value="Mandelate_racemase_C"/>
</dbReference>
<dbReference type="SUPFAM" id="SSF54826">
    <property type="entry name" value="Enolase N-terminal domain-like"/>
    <property type="match status" value="1"/>
</dbReference>
<dbReference type="InterPro" id="IPR029017">
    <property type="entry name" value="Enolase-like_N"/>
</dbReference>
<dbReference type="AlphaFoldDB" id="A0A317PLL2"/>
<feature type="domain" description="Mandelate racemase/muconate lactonizing enzyme C-terminal" evidence="4">
    <location>
        <begin position="150"/>
        <end position="246"/>
    </location>
</feature>
<dbReference type="InterPro" id="IPR029065">
    <property type="entry name" value="Enolase_C-like"/>
</dbReference>
<reference evidence="5 6" key="1">
    <citation type="submission" date="2018-05" db="EMBL/GenBank/DDBJ databases">
        <title>Genomic Encyclopedia of Type Strains, Phase IV (KMG-IV): sequencing the most valuable type-strain genomes for metagenomic binning, comparative biology and taxonomic classification.</title>
        <authorList>
            <person name="Goeker M."/>
        </authorList>
    </citation>
    <scope>NUCLEOTIDE SEQUENCE [LARGE SCALE GENOMIC DNA]</scope>
    <source>
        <strain evidence="5 6">DSM 16791</strain>
    </source>
</reference>
<dbReference type="Pfam" id="PF02746">
    <property type="entry name" value="MR_MLE_N"/>
    <property type="match status" value="1"/>
</dbReference>
<evidence type="ECO:0000256" key="3">
    <source>
        <dbReference type="ARBA" id="ARBA00022842"/>
    </source>
</evidence>
<dbReference type="InterPro" id="IPR046945">
    <property type="entry name" value="RHMD-like"/>
</dbReference>
<dbReference type="PANTHER" id="PTHR13794">
    <property type="entry name" value="ENOLASE SUPERFAMILY, MANDELATE RACEMASE"/>
    <property type="match status" value="1"/>
</dbReference>
<evidence type="ECO:0000313" key="5">
    <source>
        <dbReference type="EMBL" id="PWV99926.1"/>
    </source>
</evidence>
<comment type="caution">
    <text evidence="5">The sequence shown here is derived from an EMBL/GenBank/DDBJ whole genome shotgun (WGS) entry which is preliminary data.</text>
</comment>
<evidence type="ECO:0000259" key="4">
    <source>
        <dbReference type="SMART" id="SM00922"/>
    </source>
</evidence>
<evidence type="ECO:0000313" key="6">
    <source>
        <dbReference type="Proteomes" id="UP000246352"/>
    </source>
</evidence>
<keyword evidence="5" id="KW-0413">Isomerase</keyword>
<dbReference type="SMART" id="SM00922">
    <property type="entry name" value="MR_MLE"/>
    <property type="match status" value="1"/>
</dbReference>
<dbReference type="GO" id="GO:0016836">
    <property type="term" value="F:hydro-lyase activity"/>
    <property type="evidence" value="ECO:0007669"/>
    <property type="project" value="TreeGrafter"/>
</dbReference>
<keyword evidence="6" id="KW-1185">Reference proteome</keyword>
<keyword evidence="3" id="KW-0460">Magnesium</keyword>
<name>A0A317PLL2_9HYPH</name>
<protein>
    <submittedName>
        <fullName evidence="5">D-galactarolactone cycloisomerase</fullName>
    </submittedName>
</protein>
<dbReference type="PANTHER" id="PTHR13794:SF58">
    <property type="entry name" value="MITOCHONDRIAL ENOLASE SUPERFAMILY MEMBER 1"/>
    <property type="match status" value="1"/>
</dbReference>
<dbReference type="OrthoDB" id="9802699at2"/>
<dbReference type="CDD" id="cd03316">
    <property type="entry name" value="MR_like"/>
    <property type="match status" value="1"/>
</dbReference>
<dbReference type="GO" id="GO:0016853">
    <property type="term" value="F:isomerase activity"/>
    <property type="evidence" value="ECO:0007669"/>
    <property type="project" value="UniProtKB-KW"/>
</dbReference>
<dbReference type="Proteomes" id="UP000246352">
    <property type="component" value="Unassembled WGS sequence"/>
</dbReference>
<dbReference type="RefSeq" id="WP_146215607.1">
    <property type="nucleotide sequence ID" value="NZ_QGTR01000003.1"/>
</dbReference>
<sequence length="383" mass="40770">MPDAADRIVRIEGFELGCDMPETAGNALRSFSRRETLFVRVTTAGGISGWGETWAFPAPAAAFIRTVLARVVLGASIDNPRRLHADMLRLVVPERRGLALMAVSAIDMAVWDALGRAGNRPIHALLGGALRDALPAYASGPLLPVGGDRYRDFRSAVESYVDSGFRAVKIRIGVGLARDEAAIRAAREILGADRMLMADLNEASTVRSTLALLDNVRDVGLGWIEEPVRHDDLPAWRDLAARVSVPLAGGESFCGAQAFRDAIGERTLDIVQPDIALCGGFTEVQRVCGLADAFGIPVIPHVWGGGVNFLASIQLAATLTEPAGAPALPMLEYDMSHNPLRAALYDPLPDAAGMVAIPDGPGLGIEIDAERLAGYVSGHWVLE</sequence>
<dbReference type="Gene3D" id="3.30.390.10">
    <property type="entry name" value="Enolase-like, N-terminal domain"/>
    <property type="match status" value="1"/>
</dbReference>
<dbReference type="SFLD" id="SFLDS00001">
    <property type="entry name" value="Enolase"/>
    <property type="match status" value="1"/>
</dbReference>
<dbReference type="GO" id="GO:0016052">
    <property type="term" value="P:carbohydrate catabolic process"/>
    <property type="evidence" value="ECO:0007669"/>
    <property type="project" value="TreeGrafter"/>
</dbReference>
<accession>A0A317PLL2</accession>
<evidence type="ECO:0000256" key="1">
    <source>
        <dbReference type="ARBA" id="ARBA00001946"/>
    </source>
</evidence>
<dbReference type="SFLD" id="SFLDG00179">
    <property type="entry name" value="mandelate_racemase"/>
    <property type="match status" value="1"/>
</dbReference>
<comment type="cofactor">
    <cofactor evidence="1">
        <name>Mg(2+)</name>
        <dbReference type="ChEBI" id="CHEBI:18420"/>
    </cofactor>
</comment>
<gene>
    <name evidence="5" type="ORF">DFR52_103125</name>
</gene>
<dbReference type="GO" id="GO:0000287">
    <property type="term" value="F:magnesium ion binding"/>
    <property type="evidence" value="ECO:0007669"/>
    <property type="project" value="TreeGrafter"/>
</dbReference>
<organism evidence="5 6">
    <name type="scientific">Hoeflea marina</name>
    <dbReference type="NCBI Taxonomy" id="274592"/>
    <lineage>
        <taxon>Bacteria</taxon>
        <taxon>Pseudomonadati</taxon>
        <taxon>Pseudomonadota</taxon>
        <taxon>Alphaproteobacteria</taxon>
        <taxon>Hyphomicrobiales</taxon>
        <taxon>Rhizobiaceae</taxon>
        <taxon>Hoeflea</taxon>
    </lineage>
</organism>
<proteinExistence type="predicted"/>
<dbReference type="InterPro" id="IPR036849">
    <property type="entry name" value="Enolase-like_C_sf"/>
</dbReference>
<dbReference type="SUPFAM" id="SSF51604">
    <property type="entry name" value="Enolase C-terminal domain-like"/>
    <property type="match status" value="1"/>
</dbReference>
<dbReference type="Pfam" id="PF13378">
    <property type="entry name" value="MR_MLE_C"/>
    <property type="match status" value="1"/>
</dbReference>
<dbReference type="InterPro" id="IPR013341">
    <property type="entry name" value="Mandelate_racemase_N_dom"/>
</dbReference>
<keyword evidence="2" id="KW-0479">Metal-binding</keyword>
<evidence type="ECO:0000256" key="2">
    <source>
        <dbReference type="ARBA" id="ARBA00022723"/>
    </source>
</evidence>